<dbReference type="RefSeq" id="WP_191703176.1">
    <property type="nucleotide sequence ID" value="NZ_JACSPW010000004.1"/>
</dbReference>
<keyword evidence="2 5" id="KW-0812">Transmembrane</keyword>
<feature type="transmembrane region" description="Helical" evidence="5">
    <location>
        <begin position="226"/>
        <end position="243"/>
    </location>
</feature>
<dbReference type="EMBL" id="JACSPW010000004">
    <property type="protein sequence ID" value="MBD8032573.1"/>
    <property type="molecule type" value="Genomic_DNA"/>
</dbReference>
<feature type="transmembrane region" description="Helical" evidence="5">
    <location>
        <begin position="143"/>
        <end position="161"/>
    </location>
</feature>
<feature type="transmembrane region" description="Helical" evidence="5">
    <location>
        <begin position="467"/>
        <end position="485"/>
    </location>
</feature>
<evidence type="ECO:0000259" key="6">
    <source>
        <dbReference type="Pfam" id="PF04932"/>
    </source>
</evidence>
<gene>
    <name evidence="7" type="ORF">H9632_05795</name>
</gene>
<dbReference type="Pfam" id="PF04932">
    <property type="entry name" value="Wzy_C"/>
    <property type="match status" value="1"/>
</dbReference>
<comment type="caution">
    <text evidence="7">The sequence shown here is derived from an EMBL/GenBank/DDBJ whole genome shotgun (WGS) entry which is preliminary data.</text>
</comment>
<dbReference type="PANTHER" id="PTHR37422">
    <property type="entry name" value="TEICHURONIC ACID BIOSYNTHESIS PROTEIN TUAE"/>
    <property type="match status" value="1"/>
</dbReference>
<proteinExistence type="predicted"/>
<comment type="subcellular location">
    <subcellularLocation>
        <location evidence="1">Membrane</location>
        <topology evidence="1">Multi-pass membrane protein</topology>
    </subcellularLocation>
</comment>
<feature type="transmembrane region" description="Helical" evidence="5">
    <location>
        <begin position="250"/>
        <end position="269"/>
    </location>
</feature>
<keyword evidence="7" id="KW-0436">Ligase</keyword>
<evidence type="ECO:0000256" key="2">
    <source>
        <dbReference type="ARBA" id="ARBA00022692"/>
    </source>
</evidence>
<organism evidence="7 8">
    <name type="scientific">Solibacillus merdavium</name>
    <dbReference type="NCBI Taxonomy" id="2762218"/>
    <lineage>
        <taxon>Bacteria</taxon>
        <taxon>Bacillati</taxon>
        <taxon>Bacillota</taxon>
        <taxon>Bacilli</taxon>
        <taxon>Bacillales</taxon>
        <taxon>Caryophanaceae</taxon>
        <taxon>Solibacillus</taxon>
    </lineage>
</organism>
<keyword evidence="8" id="KW-1185">Reference proteome</keyword>
<feature type="transmembrane region" description="Helical" evidence="5">
    <location>
        <begin position="168"/>
        <end position="189"/>
    </location>
</feature>
<feature type="transmembrane region" description="Helical" evidence="5">
    <location>
        <begin position="300"/>
        <end position="318"/>
    </location>
</feature>
<feature type="transmembrane region" description="Helical" evidence="5">
    <location>
        <begin position="110"/>
        <end position="131"/>
    </location>
</feature>
<keyword evidence="4 5" id="KW-0472">Membrane</keyword>
<feature type="transmembrane region" description="Helical" evidence="5">
    <location>
        <begin position="491"/>
        <end position="510"/>
    </location>
</feature>
<name>A0ABR8XKW3_9BACL</name>
<feature type="domain" description="O-antigen ligase-related" evidence="6">
    <location>
        <begin position="259"/>
        <end position="448"/>
    </location>
</feature>
<feature type="transmembrane region" description="Helical" evidence="5">
    <location>
        <begin position="30"/>
        <end position="50"/>
    </location>
</feature>
<evidence type="ECO:0000313" key="8">
    <source>
        <dbReference type="Proteomes" id="UP000600565"/>
    </source>
</evidence>
<accession>A0ABR8XKW3</accession>
<reference evidence="7 8" key="1">
    <citation type="submission" date="2020-08" db="EMBL/GenBank/DDBJ databases">
        <title>A Genomic Blueprint of the Chicken Gut Microbiome.</title>
        <authorList>
            <person name="Gilroy R."/>
            <person name="Ravi A."/>
            <person name="Getino M."/>
            <person name="Pursley I."/>
            <person name="Horton D.L."/>
            <person name="Alikhan N.-F."/>
            <person name="Baker D."/>
            <person name="Gharbi K."/>
            <person name="Hall N."/>
            <person name="Watson M."/>
            <person name="Adriaenssens E.M."/>
            <person name="Foster-Nyarko E."/>
            <person name="Jarju S."/>
            <person name="Secka A."/>
            <person name="Antonio M."/>
            <person name="Oren A."/>
            <person name="Chaudhuri R."/>
            <person name="La Ragione R.M."/>
            <person name="Hildebrand F."/>
            <person name="Pallen M.J."/>
        </authorList>
    </citation>
    <scope>NUCLEOTIDE SEQUENCE [LARGE SCALE GENOMIC DNA]</scope>
    <source>
        <strain evidence="7 8">Sa1YVA6</strain>
    </source>
</reference>
<evidence type="ECO:0000256" key="1">
    <source>
        <dbReference type="ARBA" id="ARBA00004141"/>
    </source>
</evidence>
<dbReference type="Proteomes" id="UP000600565">
    <property type="component" value="Unassembled WGS sequence"/>
</dbReference>
<feature type="transmembrane region" description="Helical" evidence="5">
    <location>
        <begin position="275"/>
        <end position="291"/>
    </location>
</feature>
<evidence type="ECO:0000313" key="7">
    <source>
        <dbReference type="EMBL" id="MBD8032573.1"/>
    </source>
</evidence>
<protein>
    <submittedName>
        <fullName evidence="7">O-antigen ligase family protein</fullName>
    </submittedName>
</protein>
<keyword evidence="3 5" id="KW-1133">Transmembrane helix</keyword>
<evidence type="ECO:0000256" key="4">
    <source>
        <dbReference type="ARBA" id="ARBA00023136"/>
    </source>
</evidence>
<dbReference type="InterPro" id="IPR051533">
    <property type="entry name" value="WaaL-like"/>
</dbReference>
<feature type="transmembrane region" description="Helical" evidence="5">
    <location>
        <begin position="78"/>
        <end position="98"/>
    </location>
</feature>
<evidence type="ECO:0000256" key="5">
    <source>
        <dbReference type="SAM" id="Phobius"/>
    </source>
</evidence>
<dbReference type="GO" id="GO:0016874">
    <property type="term" value="F:ligase activity"/>
    <property type="evidence" value="ECO:0007669"/>
    <property type="project" value="UniProtKB-KW"/>
</dbReference>
<dbReference type="InterPro" id="IPR007016">
    <property type="entry name" value="O-antigen_ligase-rel_domated"/>
</dbReference>
<sequence length="518" mass="57833">MASFYEELNKSTVINDEIENTQSRANIDKWIFRLFLFLIAVMPLIVMANVKEVVSPLISNIDVLTSGIKGDLFTHYKLIFIVSITIITFGMLMLKIFFMEGIIRKTALNYILAVFTVAIIISTIASPNITIALNGQYNRSDGAISWLCYIALLFVAINIKYPKNAVPSIMYAMIPFVFINLYIIAMNFYGNDLLQAKWLQNLVSILLPEGANISESSLLVGTLNQWNYMSGMFAIMSVMYLAWAVLSKKWVEVIIGSITAAASLAILLMSISTSGFLTIIVILPLILILSIKNSEKQKSITALVISLIIIVPIFHILSKENDRVWEESFGFFVDINPYSKEEASSLGYGFSYDNKVYASEKALELPVLPERYLAFGTGRGYIWNETLEMVKERPLTGYGNDSLVYNFPHYQLESRAGMLDENTIVDKAHNIYIAILYGTGIFGFIALISIIIWNVTLVLRALVQKNNINSAVLILGVAVLAYSVQALFNDSIPAITAVVFIFLGIVFSHGNKLNPDKE</sequence>
<feature type="transmembrane region" description="Helical" evidence="5">
    <location>
        <begin position="431"/>
        <end position="455"/>
    </location>
</feature>
<evidence type="ECO:0000256" key="3">
    <source>
        <dbReference type="ARBA" id="ARBA00022989"/>
    </source>
</evidence>
<dbReference type="PANTHER" id="PTHR37422:SF13">
    <property type="entry name" value="LIPOPOLYSACCHARIDE BIOSYNTHESIS PROTEIN PA4999-RELATED"/>
    <property type="match status" value="1"/>
</dbReference>